<organism evidence="2 3">
    <name type="scientific">Stenotrophomonas nematodicola</name>
    <dbReference type="NCBI Taxonomy" id="2656746"/>
    <lineage>
        <taxon>Bacteria</taxon>
        <taxon>Pseudomonadati</taxon>
        <taxon>Pseudomonadota</taxon>
        <taxon>Gammaproteobacteria</taxon>
        <taxon>Lysobacterales</taxon>
        <taxon>Lysobacteraceae</taxon>
        <taxon>Stenotrophomonas</taxon>
    </lineage>
</organism>
<dbReference type="Proteomes" id="UP001605261">
    <property type="component" value="Unassembled WGS sequence"/>
</dbReference>
<sequence length="143" mass="14943">MRHPHRHRSFAPAMRGQRPALASVLAWLALLSMLFTGLPVLERTLPGGAARVLHLPAEERPAGGGDTAVQEESPAKPRRMAGTRAATAPLPPQPHPLASLDALMAMQVALPPRVSPAIDSAPATPLPAAPGLRVQRGQAPPQG</sequence>
<evidence type="ECO:0000256" key="1">
    <source>
        <dbReference type="SAM" id="MobiDB-lite"/>
    </source>
</evidence>
<feature type="region of interest" description="Disordered" evidence="1">
    <location>
        <begin position="115"/>
        <end position="143"/>
    </location>
</feature>
<comment type="caution">
    <text evidence="2">The sequence shown here is derived from an EMBL/GenBank/DDBJ whole genome shotgun (WGS) entry which is preliminary data.</text>
</comment>
<reference evidence="2 3" key="1">
    <citation type="submission" date="2024-09" db="EMBL/GenBank/DDBJ databases">
        <authorList>
            <consortium name="All-Russian atlas of soil microorganisms"/>
            <consortium name="as a basis for the search for new antimicrobial producers and enzymes with unique properties"/>
            <person name="Sokolova E.A."/>
            <person name="Voronina E.N."/>
        </authorList>
    </citation>
    <scope>NUCLEOTIDE SEQUENCE [LARGE SCALE GENOMIC DNA]</scope>
    <source>
        <strain evidence="2 3">AF-22b-331.1</strain>
    </source>
</reference>
<name>A0ABW7CWF4_9GAMM</name>
<proteinExistence type="predicted"/>
<protein>
    <recommendedName>
        <fullName evidence="4">Transmembrane protein</fullName>
    </recommendedName>
</protein>
<gene>
    <name evidence="2" type="ORF">ACEU0G_002508</name>
</gene>
<dbReference type="RefSeq" id="WP_394161800.1">
    <property type="nucleotide sequence ID" value="NZ_JBHGCJ010000002.1"/>
</dbReference>
<accession>A0ABW7CWF4</accession>
<evidence type="ECO:0008006" key="4">
    <source>
        <dbReference type="Google" id="ProtNLM"/>
    </source>
</evidence>
<keyword evidence="3" id="KW-1185">Reference proteome</keyword>
<dbReference type="EMBL" id="JBHGCJ010000002">
    <property type="protein sequence ID" value="MFG6108567.1"/>
    <property type="molecule type" value="Genomic_DNA"/>
</dbReference>
<feature type="region of interest" description="Disordered" evidence="1">
    <location>
        <begin position="57"/>
        <end position="96"/>
    </location>
</feature>
<evidence type="ECO:0000313" key="3">
    <source>
        <dbReference type="Proteomes" id="UP001605261"/>
    </source>
</evidence>
<evidence type="ECO:0000313" key="2">
    <source>
        <dbReference type="EMBL" id="MFG6108567.1"/>
    </source>
</evidence>